<evidence type="ECO:0000313" key="8">
    <source>
        <dbReference type="Proteomes" id="UP000000249"/>
    </source>
</evidence>
<feature type="transmembrane region" description="Helical" evidence="5">
    <location>
        <begin position="278"/>
        <end position="298"/>
    </location>
</feature>
<dbReference type="EMBL" id="CP000626">
    <property type="protein sequence ID" value="ABQ18420.1"/>
    <property type="molecule type" value="Genomic_DNA"/>
</dbReference>
<evidence type="ECO:0000256" key="4">
    <source>
        <dbReference type="ARBA" id="ARBA00023136"/>
    </source>
</evidence>
<feature type="transmembrane region" description="Helical" evidence="5">
    <location>
        <begin position="106"/>
        <end position="128"/>
    </location>
</feature>
<feature type="transmembrane region" description="Helical" evidence="5">
    <location>
        <begin position="140"/>
        <end position="162"/>
    </location>
</feature>
<dbReference type="InterPro" id="IPR000515">
    <property type="entry name" value="MetI-like"/>
</dbReference>
<reference evidence="7 8" key="1">
    <citation type="submission" date="2007-03" db="EMBL/GenBank/DDBJ databases">
        <authorList>
            <person name="Heidelberg J."/>
        </authorList>
    </citation>
    <scope>NUCLEOTIDE SEQUENCE [LARGE SCALE GENOMIC DNA]</scope>
    <source>
        <strain evidence="8">ATCC 39541 / Classical Ogawa 395 / O395</strain>
    </source>
</reference>
<keyword evidence="3 5" id="KW-1133">Transmembrane helix</keyword>
<feature type="transmembrane region" description="Helical" evidence="5">
    <location>
        <begin position="451"/>
        <end position="469"/>
    </location>
</feature>
<feature type="transmembrane region" description="Helical" evidence="5">
    <location>
        <begin position="182"/>
        <end position="202"/>
    </location>
</feature>
<dbReference type="Gene3D" id="1.10.3720.10">
    <property type="entry name" value="MetI-like"/>
    <property type="match status" value="2"/>
</dbReference>
<sequence length="592" mass="64440">MRTVVRSCRQRQQLQPAVLMRLKEKSMLNVARTFSVRILPHWSRDSLILSTTLLILLSLMLLFIVAPLAAMLLKSVQNGQGEFVGLAYFAQYFSSAALWQSLRNTLVLGISVTAIVGILAFGYAYALTRSCMPGKHLFRVLGSAPILAPSLLPAISLIFLFGNQGMLKSWLGGESIYGGLGITLGLIFWTFPHALMILTTSLSTSDARLYEAARALKTSPIKTFFIVTLPAAKYGLISALIVVFTLVVCDFGVPKVIGGSYNVLATDIFKQVVGQQNFAMGAVTSIVLLLPAVFAFIADRWVQKKQQSLFDTRSVAYQPAPHRLRDGLCLLYCVLICVAIVAVLATAVYGSLVTFWPWNTALTLKHYQFAETSAYGWSPYFNSLTLASLTALCGTVIIFLGAYSIEKGRVFALLRQAMQMLSMVPMAVPGLVLGLGYIFFFNHASNPLNGLYGGMLLLVINTVVHYYTVGHMTAVTALKQLPPELEATAASIKLPQYRLLWKVTLPVSLPAVLDIASYLFINALTTTSAVVFLYSTDTVPASVAVLNMDDAGQTGAAAAMAVMIMLSAALAKLLHVGLEFGLFGRLQAWRKR</sequence>
<dbReference type="PANTHER" id="PTHR43496">
    <property type="entry name" value="PROTEIN LPLB"/>
    <property type="match status" value="1"/>
</dbReference>
<dbReference type="PANTHER" id="PTHR43496:SF1">
    <property type="entry name" value="POLYGALACTURONAN_RHAMNOGALACTURONAN TRANSPORT SYSTEM PERMEASE PROTEIN YTEP"/>
    <property type="match status" value="1"/>
</dbReference>
<name>A0A0H3ADU2_VIBC3</name>
<dbReference type="PROSITE" id="PS50928">
    <property type="entry name" value="ABC_TM1"/>
    <property type="match status" value="2"/>
</dbReference>
<feature type="domain" description="ABC transmembrane type-1" evidence="6">
    <location>
        <begin position="102"/>
        <end position="298"/>
    </location>
</feature>
<dbReference type="InterPro" id="IPR017664">
    <property type="entry name" value="AminoethylPonate_ABC_perm-1"/>
</dbReference>
<gene>
    <name evidence="7" type="ordered locus">VC0395_0543</name>
</gene>
<evidence type="ECO:0000259" key="6">
    <source>
        <dbReference type="PROSITE" id="PS50928"/>
    </source>
</evidence>
<dbReference type="Proteomes" id="UP000000249">
    <property type="component" value="Chromosome 2"/>
</dbReference>
<organism evidence="7 8">
    <name type="scientific">Vibrio cholerae serotype O1 (strain ATCC 39541 / Classical Ogawa 395 / O395)</name>
    <dbReference type="NCBI Taxonomy" id="345073"/>
    <lineage>
        <taxon>Bacteria</taxon>
        <taxon>Pseudomonadati</taxon>
        <taxon>Pseudomonadota</taxon>
        <taxon>Gammaproteobacteria</taxon>
        <taxon>Vibrionales</taxon>
        <taxon>Vibrionaceae</taxon>
        <taxon>Vibrio</taxon>
    </lineage>
</organism>
<keyword evidence="4 5" id="KW-0472">Membrane</keyword>
<feature type="transmembrane region" description="Helical" evidence="5">
    <location>
        <begin position="47"/>
        <end position="71"/>
    </location>
</feature>
<evidence type="ECO:0000256" key="1">
    <source>
        <dbReference type="ARBA" id="ARBA00004651"/>
    </source>
</evidence>
<keyword evidence="5" id="KW-0813">Transport</keyword>
<accession>A0A0H3ADU2</accession>
<comment type="subcellular location">
    <subcellularLocation>
        <location evidence="1 5">Cell membrane</location>
        <topology evidence="1 5">Multi-pass membrane protein</topology>
    </subcellularLocation>
</comment>
<dbReference type="AlphaFoldDB" id="A0A0H3ADU2"/>
<dbReference type="GO" id="GO:0005886">
    <property type="term" value="C:plasma membrane"/>
    <property type="evidence" value="ECO:0007669"/>
    <property type="project" value="UniProtKB-SubCell"/>
</dbReference>
<feature type="transmembrane region" description="Helical" evidence="5">
    <location>
        <begin position="417"/>
        <end position="439"/>
    </location>
</feature>
<feature type="transmembrane region" description="Helical" evidence="5">
    <location>
        <begin position="223"/>
        <end position="248"/>
    </location>
</feature>
<dbReference type="PATRIC" id="fig|345073.21.peg.3448"/>
<proteinExistence type="inferred from homology"/>
<dbReference type="NCBIfam" id="TIGR03262">
    <property type="entry name" value="PhnU2"/>
    <property type="match status" value="1"/>
</dbReference>
<dbReference type="InterPro" id="IPR035906">
    <property type="entry name" value="MetI-like_sf"/>
</dbReference>
<protein>
    <submittedName>
        <fullName evidence="7">ABC transporter, permease protein</fullName>
    </submittedName>
</protein>
<dbReference type="GO" id="GO:0055085">
    <property type="term" value="P:transmembrane transport"/>
    <property type="evidence" value="ECO:0007669"/>
    <property type="project" value="InterPro"/>
</dbReference>
<evidence type="ECO:0000313" key="7">
    <source>
        <dbReference type="EMBL" id="ABQ18420.1"/>
    </source>
</evidence>
<dbReference type="KEGG" id="vcr:VC395_A0714"/>
<evidence type="ECO:0000256" key="2">
    <source>
        <dbReference type="ARBA" id="ARBA00022692"/>
    </source>
</evidence>
<evidence type="ECO:0000256" key="3">
    <source>
        <dbReference type="ARBA" id="ARBA00022989"/>
    </source>
</evidence>
<dbReference type="OrthoDB" id="7056428at2"/>
<feature type="transmembrane region" description="Helical" evidence="5">
    <location>
        <begin position="556"/>
        <end position="583"/>
    </location>
</feature>
<dbReference type="eggNOG" id="COG1178">
    <property type="taxonomic scope" value="Bacteria"/>
</dbReference>
<dbReference type="CDD" id="cd06261">
    <property type="entry name" value="TM_PBP2"/>
    <property type="match status" value="2"/>
</dbReference>
<comment type="similarity">
    <text evidence="5">Belongs to the binding-protein-dependent transport system permease family.</text>
</comment>
<dbReference type="KEGG" id="vco:VC0395_0543"/>
<evidence type="ECO:0000256" key="5">
    <source>
        <dbReference type="RuleBase" id="RU363032"/>
    </source>
</evidence>
<feature type="domain" description="ABC transmembrane type-1" evidence="6">
    <location>
        <begin position="380"/>
        <end position="575"/>
    </location>
</feature>
<feature type="transmembrane region" description="Helical" evidence="5">
    <location>
        <begin position="384"/>
        <end position="405"/>
    </location>
</feature>
<keyword evidence="2 5" id="KW-0812">Transmembrane</keyword>
<feature type="transmembrane region" description="Helical" evidence="5">
    <location>
        <begin position="329"/>
        <end position="352"/>
    </location>
</feature>
<dbReference type="Pfam" id="PF00528">
    <property type="entry name" value="BPD_transp_1"/>
    <property type="match status" value="2"/>
</dbReference>
<dbReference type="SUPFAM" id="SSF161098">
    <property type="entry name" value="MetI-like"/>
    <property type="match status" value="2"/>
</dbReference>